<dbReference type="OrthoDB" id="43862at2"/>
<dbReference type="CDD" id="cd02440">
    <property type="entry name" value="AdoMet_MTases"/>
    <property type="match status" value="1"/>
</dbReference>
<dbReference type="EMBL" id="CP024848">
    <property type="protein sequence ID" value="AXI08881.1"/>
    <property type="molecule type" value="Genomic_DNA"/>
</dbReference>
<dbReference type="PANTHER" id="PTHR44307:SF2">
    <property type="entry name" value="PHOSPHOETHANOLAMINE METHYLTRANSFERASE ISOFORM X1"/>
    <property type="match status" value="1"/>
</dbReference>
<dbReference type="Gene3D" id="3.40.50.150">
    <property type="entry name" value="Vaccinia Virus protein VP39"/>
    <property type="match status" value="1"/>
</dbReference>
<evidence type="ECO:0000259" key="5">
    <source>
        <dbReference type="Pfam" id="PF08241"/>
    </source>
</evidence>
<evidence type="ECO:0000313" key="6">
    <source>
        <dbReference type="EMBL" id="AXI08881.1"/>
    </source>
</evidence>
<evidence type="ECO:0000256" key="4">
    <source>
        <dbReference type="ARBA" id="ARBA00025707"/>
    </source>
</evidence>
<keyword evidence="7" id="KW-1185">Reference proteome</keyword>
<reference evidence="7" key="1">
    <citation type="submission" date="2017-11" db="EMBL/GenBank/DDBJ databases">
        <authorList>
            <person name="Zhu W."/>
        </authorList>
    </citation>
    <scope>NUCLEOTIDE SEQUENCE [LARGE SCALE GENOMIC DNA]</scope>
    <source>
        <strain evidence="7">160</strain>
    </source>
</reference>
<evidence type="ECO:0000313" key="7">
    <source>
        <dbReference type="Proteomes" id="UP000253908"/>
    </source>
</evidence>
<dbReference type="KEGG" id="ocn:CUC15_08115"/>
<dbReference type="InterPro" id="IPR029063">
    <property type="entry name" value="SAM-dependent_MTases_sf"/>
</dbReference>
<feature type="domain" description="Methyltransferase type 11" evidence="5">
    <location>
        <begin position="41"/>
        <end position="135"/>
    </location>
</feature>
<dbReference type="GO" id="GO:0008757">
    <property type="term" value="F:S-adenosylmethionine-dependent methyltransferase activity"/>
    <property type="evidence" value="ECO:0007669"/>
    <property type="project" value="InterPro"/>
</dbReference>
<accession>A0A345PFV1</accession>
<gene>
    <name evidence="6" type="ORF">CUC15_08115</name>
</gene>
<dbReference type="PANTHER" id="PTHR44307">
    <property type="entry name" value="PHOSPHOETHANOLAMINE METHYLTRANSFERASE"/>
    <property type="match status" value="1"/>
</dbReference>
<comment type="pathway">
    <text evidence="4">Phospholipid metabolism.</text>
</comment>
<evidence type="ECO:0000256" key="2">
    <source>
        <dbReference type="ARBA" id="ARBA00022603"/>
    </source>
</evidence>
<keyword evidence="2 6" id="KW-0489">Methyltransferase</keyword>
<evidence type="ECO:0000256" key="1">
    <source>
        <dbReference type="ARBA" id="ARBA00005189"/>
    </source>
</evidence>
<dbReference type="Proteomes" id="UP000253908">
    <property type="component" value="Chromosome"/>
</dbReference>
<proteinExistence type="predicted"/>
<comment type="pathway">
    <text evidence="1">Lipid metabolism.</text>
</comment>
<dbReference type="SUPFAM" id="SSF53335">
    <property type="entry name" value="S-adenosyl-L-methionine-dependent methyltransferases"/>
    <property type="match status" value="1"/>
</dbReference>
<dbReference type="AlphaFoldDB" id="A0A345PFV1"/>
<protein>
    <submittedName>
        <fullName evidence="6">Class I SAM-dependent methyltransferase</fullName>
    </submittedName>
</protein>
<sequence>MLLNYLDFLASFGVGGAHPGGLQLTKHIFSTENPDATKKILDAGCGTGQTASYIAENYGCPITALDKNKLMLEKANKRFRSLKLPIQAIYGDIEQLQFDDDSFELVLSESVLAFTTIPVALSELKRVLKPNGAFIAVEIVLEQQLPQIERRAITEFYGFSQLLTEYSWNVLLQQAGFNQITIETFNQEIEKDNLESAPDFSPSDNIDDSILTIMDNHQHLSNKYKDILGFRIFRCS</sequence>
<dbReference type="InterPro" id="IPR013216">
    <property type="entry name" value="Methyltransf_11"/>
</dbReference>
<name>A0A345PFV1_9BACI</name>
<keyword evidence="3 6" id="KW-0808">Transferase</keyword>
<evidence type="ECO:0000256" key="3">
    <source>
        <dbReference type="ARBA" id="ARBA00022679"/>
    </source>
</evidence>
<dbReference type="GO" id="GO:0032259">
    <property type="term" value="P:methylation"/>
    <property type="evidence" value="ECO:0007669"/>
    <property type="project" value="UniProtKB-KW"/>
</dbReference>
<organism evidence="6 7">
    <name type="scientific">Oceanobacillus zhaokaii</name>
    <dbReference type="NCBI Taxonomy" id="2052660"/>
    <lineage>
        <taxon>Bacteria</taxon>
        <taxon>Bacillati</taxon>
        <taxon>Bacillota</taxon>
        <taxon>Bacilli</taxon>
        <taxon>Bacillales</taxon>
        <taxon>Bacillaceae</taxon>
        <taxon>Oceanobacillus</taxon>
    </lineage>
</organism>
<dbReference type="Pfam" id="PF08241">
    <property type="entry name" value="Methyltransf_11"/>
    <property type="match status" value="1"/>
</dbReference>